<name>A0AAP0PZH5_9MAGN</name>
<gene>
    <name evidence="1" type="ORF">Syun_006625</name>
</gene>
<dbReference type="SUPFAM" id="SSF53098">
    <property type="entry name" value="Ribonuclease H-like"/>
    <property type="match status" value="1"/>
</dbReference>
<evidence type="ECO:0000313" key="1">
    <source>
        <dbReference type="EMBL" id="KAK9160284.1"/>
    </source>
</evidence>
<reference evidence="1 2" key="1">
    <citation type="submission" date="2024-01" db="EMBL/GenBank/DDBJ databases">
        <title>Genome assemblies of Stephania.</title>
        <authorList>
            <person name="Yang L."/>
        </authorList>
    </citation>
    <scope>NUCLEOTIDE SEQUENCE [LARGE SCALE GENOMIC DNA]</scope>
    <source>
        <strain evidence="1">YNDBR</strain>
        <tissue evidence="1">Leaf</tissue>
    </source>
</reference>
<dbReference type="GO" id="GO:0003676">
    <property type="term" value="F:nucleic acid binding"/>
    <property type="evidence" value="ECO:0007669"/>
    <property type="project" value="InterPro"/>
</dbReference>
<dbReference type="PANTHER" id="PTHR42648:SF21">
    <property type="entry name" value="CYSTEINE-RICH RLK (RECEPTOR-LIKE PROTEIN KINASE) 8"/>
    <property type="match status" value="1"/>
</dbReference>
<dbReference type="InterPro" id="IPR012337">
    <property type="entry name" value="RNaseH-like_sf"/>
</dbReference>
<sequence>MNLFYSMQVEILKRKKYVFIIVDEYSRFTWIHLLHDKAETFDEFKKLIIRLMNEKSDEDVSIDQLRGNHGREFENQQFLIIMLNLGLSFNSLLLKQKAKIEWCC</sequence>
<dbReference type="EMBL" id="JBBNAF010000003">
    <property type="protein sequence ID" value="KAK9160284.1"/>
    <property type="molecule type" value="Genomic_DNA"/>
</dbReference>
<dbReference type="PANTHER" id="PTHR42648">
    <property type="entry name" value="TRANSPOSASE, PUTATIVE-RELATED"/>
    <property type="match status" value="1"/>
</dbReference>
<dbReference type="InterPro" id="IPR039537">
    <property type="entry name" value="Retrotran_Ty1/copia-like"/>
</dbReference>
<protein>
    <recommendedName>
        <fullName evidence="3">Integrase catalytic domain-containing protein</fullName>
    </recommendedName>
</protein>
<comment type="caution">
    <text evidence="1">The sequence shown here is derived from an EMBL/GenBank/DDBJ whole genome shotgun (WGS) entry which is preliminary data.</text>
</comment>
<dbReference type="Proteomes" id="UP001420932">
    <property type="component" value="Unassembled WGS sequence"/>
</dbReference>
<dbReference type="AlphaFoldDB" id="A0AAP0PZH5"/>
<keyword evidence="2" id="KW-1185">Reference proteome</keyword>
<evidence type="ECO:0000313" key="2">
    <source>
        <dbReference type="Proteomes" id="UP001420932"/>
    </source>
</evidence>
<organism evidence="1 2">
    <name type="scientific">Stephania yunnanensis</name>
    <dbReference type="NCBI Taxonomy" id="152371"/>
    <lineage>
        <taxon>Eukaryota</taxon>
        <taxon>Viridiplantae</taxon>
        <taxon>Streptophyta</taxon>
        <taxon>Embryophyta</taxon>
        <taxon>Tracheophyta</taxon>
        <taxon>Spermatophyta</taxon>
        <taxon>Magnoliopsida</taxon>
        <taxon>Ranunculales</taxon>
        <taxon>Menispermaceae</taxon>
        <taxon>Menispermoideae</taxon>
        <taxon>Cissampelideae</taxon>
        <taxon>Stephania</taxon>
    </lineage>
</organism>
<dbReference type="Gene3D" id="3.30.420.10">
    <property type="entry name" value="Ribonuclease H-like superfamily/Ribonuclease H"/>
    <property type="match status" value="1"/>
</dbReference>
<dbReference type="InterPro" id="IPR036397">
    <property type="entry name" value="RNaseH_sf"/>
</dbReference>
<accession>A0AAP0PZH5</accession>
<proteinExistence type="predicted"/>
<evidence type="ECO:0008006" key="3">
    <source>
        <dbReference type="Google" id="ProtNLM"/>
    </source>
</evidence>